<dbReference type="EMBL" id="ML119782">
    <property type="protein sequence ID" value="RPA74722.1"/>
    <property type="molecule type" value="Genomic_DNA"/>
</dbReference>
<dbReference type="Gene3D" id="3.40.50.300">
    <property type="entry name" value="P-loop containing nucleotide triphosphate hydrolases"/>
    <property type="match status" value="1"/>
</dbReference>
<organism evidence="4 5">
    <name type="scientific">Ascobolus immersus RN42</name>
    <dbReference type="NCBI Taxonomy" id="1160509"/>
    <lineage>
        <taxon>Eukaryota</taxon>
        <taxon>Fungi</taxon>
        <taxon>Dikarya</taxon>
        <taxon>Ascomycota</taxon>
        <taxon>Pezizomycotina</taxon>
        <taxon>Pezizomycetes</taxon>
        <taxon>Pezizales</taxon>
        <taxon>Ascobolaceae</taxon>
        <taxon>Ascobolus</taxon>
    </lineage>
</organism>
<feature type="compositionally biased region" description="Low complexity" evidence="2">
    <location>
        <begin position="1232"/>
        <end position="1246"/>
    </location>
</feature>
<keyword evidence="5" id="KW-1185">Reference proteome</keyword>
<evidence type="ECO:0000313" key="5">
    <source>
        <dbReference type="Proteomes" id="UP000275078"/>
    </source>
</evidence>
<evidence type="ECO:0000256" key="1">
    <source>
        <dbReference type="SAM" id="Coils"/>
    </source>
</evidence>
<feature type="region of interest" description="Disordered" evidence="2">
    <location>
        <begin position="1227"/>
        <end position="1248"/>
    </location>
</feature>
<dbReference type="STRING" id="1160509.A0A3N4HLL4"/>
<sequence length="1283" mass="143727">MAGLEIAGLALAGPTVVAQLVHTSLEGYRIFSEVQKVGGDLVRYQHTMDIQRNKLSVWEQQIKEYGKDLSELLDETQYLLTLRTLVYIAAVFADLQYIEQKYKISPAPGLPQRAIGPAVRRDEAQYERKASSEKLLVPSPKLSGSKRLGRLKGGLKRVFRGRNGDQEISVSRGTSFDGIEEKALIANTCGYRPESVAESAGEAAESQLYGSSPSFTVAKFSDSMKLQKDDIEAAAASYQQTIRTVRQFEWVLSAKDQLEKLVSDLKELTKDLYDLTSNIKGLQTVPTTPFEQYKPPLRLPFSRNPAFSGREDVMAKLSAYFQFCENAATRKEWLLVGMGGLGKSQIALEYAFRSREKYDTVVWLNVRDASTVENFALQVLGELVSYYASKTPGCTDYSLVAKELDIPGQLDTRTGQLISGANKSATLIVREWLSREQNAKWLLILDNFDSPGDLNMKNVLPACEHGHILITSRVRKASDSFSPTAEIMEVPDLDMKAGILLLVITALGPLNCEVEHEEKSAARDIVEKLGRLPLAISQAGSFIKKKKTSFLVYLRRLSHNLAKFLFEPFESSQYVYKEGVVSCWRLSLSAVSKDAVRLLNVCAFLANEAIHKELLVRGLGGMSWFERDEERLEMAIDDLIEYCLIKERVVLDSGERLMCFWIHPLLQYWVRENLEDGEMNDTPTGQTTLQRAQNGRASALRLVASTIRFGMPETMAEIKKLNQADFIYERRISPHVDLCRSYALSEWEDLSGTSAFLLGNYIRTIAAYDRYRADRREYSQMKGLIKMCKASHDLFSLKDNLTDDEKITKSLAEYWILDTFTAHCGIDIEELYQYLPTGIAHSVEGLLGMVDGLGESGFQSTLGIVILRGNVYRQLGRFLEALEICTDLLQSLDDKGMKAHLWRGSAYRIIRTVLDEIEAEEDSVVITAMGLLNAEALIKESGWSIRFYGRNHHDHTCLSLADALEKVLSTGPVVKTWGVIDELFRWIILSLTVTCTFWREATLEEFLDWFTYEGQFRDLEFGVQHPDFKPRDVLLGFKSGALNLADVMHQLELESHSRDDYRRCKPAATDGMNAGCEQHSAEKELLFASKSGLRSARWLMDELKGIVPCQGKGEGLVEHSSDPDKLLPVSEESPLSAQLEIRGGELNRTNEENLVNSISIQPASNEQERVDVDLKRPDMIDSISLAAVDSACGRISADTELGIEKLEEVGNLRVGVAGPESGCTGLEGNAEVSSLTSASSTRSSVSARRRQDCEEDLDYLKRLLEELLVVVRFYWGEQAGQEH</sequence>
<dbReference type="PANTHER" id="PTHR35205">
    <property type="entry name" value="NB-ARC AND TPR DOMAIN PROTEIN"/>
    <property type="match status" value="1"/>
</dbReference>
<name>A0A3N4HLL4_ASCIM</name>
<proteinExistence type="predicted"/>
<dbReference type="Gene3D" id="1.20.120.1020">
    <property type="entry name" value="Prion-inhibition and propagation, HeLo domain"/>
    <property type="match status" value="1"/>
</dbReference>
<gene>
    <name evidence="4" type="ORF">BJ508DRAFT_418494</name>
</gene>
<feature type="coiled-coil region" evidence="1">
    <location>
        <begin position="251"/>
        <end position="278"/>
    </location>
</feature>
<dbReference type="Proteomes" id="UP000275078">
    <property type="component" value="Unassembled WGS sequence"/>
</dbReference>
<keyword evidence="1" id="KW-0175">Coiled coil</keyword>
<evidence type="ECO:0000256" key="2">
    <source>
        <dbReference type="SAM" id="MobiDB-lite"/>
    </source>
</evidence>
<protein>
    <recommendedName>
        <fullName evidence="3">Prion-inhibition and propagation HeLo domain-containing protein</fullName>
    </recommendedName>
</protein>
<dbReference type="GO" id="GO:0043531">
    <property type="term" value="F:ADP binding"/>
    <property type="evidence" value="ECO:0007669"/>
    <property type="project" value="InterPro"/>
</dbReference>
<feature type="domain" description="Prion-inhibition and propagation HeLo" evidence="3">
    <location>
        <begin position="214"/>
        <end position="278"/>
    </location>
</feature>
<dbReference type="InterPro" id="IPR038305">
    <property type="entry name" value="HeLo_sf"/>
</dbReference>
<reference evidence="4 5" key="1">
    <citation type="journal article" date="2018" name="Nat. Ecol. Evol.">
        <title>Pezizomycetes genomes reveal the molecular basis of ectomycorrhizal truffle lifestyle.</title>
        <authorList>
            <person name="Murat C."/>
            <person name="Payen T."/>
            <person name="Noel B."/>
            <person name="Kuo A."/>
            <person name="Morin E."/>
            <person name="Chen J."/>
            <person name="Kohler A."/>
            <person name="Krizsan K."/>
            <person name="Balestrini R."/>
            <person name="Da Silva C."/>
            <person name="Montanini B."/>
            <person name="Hainaut M."/>
            <person name="Levati E."/>
            <person name="Barry K.W."/>
            <person name="Belfiori B."/>
            <person name="Cichocki N."/>
            <person name="Clum A."/>
            <person name="Dockter R.B."/>
            <person name="Fauchery L."/>
            <person name="Guy J."/>
            <person name="Iotti M."/>
            <person name="Le Tacon F."/>
            <person name="Lindquist E.A."/>
            <person name="Lipzen A."/>
            <person name="Malagnac F."/>
            <person name="Mello A."/>
            <person name="Molinier V."/>
            <person name="Miyauchi S."/>
            <person name="Poulain J."/>
            <person name="Riccioni C."/>
            <person name="Rubini A."/>
            <person name="Sitrit Y."/>
            <person name="Splivallo R."/>
            <person name="Traeger S."/>
            <person name="Wang M."/>
            <person name="Zifcakova L."/>
            <person name="Wipf D."/>
            <person name="Zambonelli A."/>
            <person name="Paolocci F."/>
            <person name="Nowrousian M."/>
            <person name="Ottonello S."/>
            <person name="Baldrian P."/>
            <person name="Spatafora J.W."/>
            <person name="Henrissat B."/>
            <person name="Nagy L.G."/>
            <person name="Aury J.M."/>
            <person name="Wincker P."/>
            <person name="Grigoriev I.V."/>
            <person name="Bonfante P."/>
            <person name="Martin F.M."/>
        </authorList>
    </citation>
    <scope>NUCLEOTIDE SEQUENCE [LARGE SCALE GENOMIC DNA]</scope>
    <source>
        <strain evidence="4 5">RN42</strain>
    </source>
</reference>
<dbReference type="InterPro" id="IPR029498">
    <property type="entry name" value="HeLo_dom"/>
</dbReference>
<dbReference type="InterPro" id="IPR027417">
    <property type="entry name" value="P-loop_NTPase"/>
</dbReference>
<evidence type="ECO:0000313" key="4">
    <source>
        <dbReference type="EMBL" id="RPA74722.1"/>
    </source>
</evidence>
<feature type="domain" description="Prion-inhibition and propagation HeLo" evidence="3">
    <location>
        <begin position="8"/>
        <end position="120"/>
    </location>
</feature>
<dbReference type="Pfam" id="PF14479">
    <property type="entry name" value="HeLo"/>
    <property type="match status" value="2"/>
</dbReference>
<dbReference type="OrthoDB" id="20872at2759"/>
<evidence type="ECO:0000259" key="3">
    <source>
        <dbReference type="Pfam" id="PF14479"/>
    </source>
</evidence>
<dbReference type="PANTHER" id="PTHR35205:SF1">
    <property type="entry name" value="ZU5 DOMAIN-CONTAINING PROTEIN"/>
    <property type="match status" value="1"/>
</dbReference>
<dbReference type="SUPFAM" id="SSF52540">
    <property type="entry name" value="P-loop containing nucleoside triphosphate hydrolases"/>
    <property type="match status" value="1"/>
</dbReference>
<accession>A0A3N4HLL4</accession>